<feature type="compositionally biased region" description="Basic and acidic residues" evidence="2">
    <location>
        <begin position="1"/>
        <end position="10"/>
    </location>
</feature>
<keyword evidence="5" id="KW-1185">Reference proteome</keyword>
<evidence type="ECO:0000256" key="2">
    <source>
        <dbReference type="SAM" id="MobiDB-lite"/>
    </source>
</evidence>
<comment type="similarity">
    <text evidence="1">Belongs to the SRR1 family.</text>
</comment>
<feature type="compositionally biased region" description="Polar residues" evidence="2">
    <location>
        <begin position="155"/>
        <end position="164"/>
    </location>
</feature>
<comment type="caution">
    <text evidence="4">The sequence shown here is derived from an EMBL/GenBank/DDBJ whole genome shotgun (WGS) entry which is preliminary data.</text>
</comment>
<dbReference type="AlphaFoldDB" id="A0A9P6FFB5"/>
<proteinExistence type="inferred from homology"/>
<dbReference type="Proteomes" id="UP000723463">
    <property type="component" value="Unassembled WGS sequence"/>
</dbReference>
<dbReference type="EMBL" id="JAAAXW010000025">
    <property type="protein sequence ID" value="KAF9548801.1"/>
    <property type="molecule type" value="Genomic_DNA"/>
</dbReference>
<dbReference type="Pfam" id="PF07985">
    <property type="entry name" value="SRR1"/>
    <property type="match status" value="1"/>
</dbReference>
<protein>
    <recommendedName>
        <fullName evidence="3">SRR1-like domain-containing protein</fullName>
    </recommendedName>
</protein>
<dbReference type="GO" id="GO:0005737">
    <property type="term" value="C:cytoplasm"/>
    <property type="evidence" value="ECO:0007669"/>
    <property type="project" value="TreeGrafter"/>
</dbReference>
<dbReference type="InterPro" id="IPR040044">
    <property type="entry name" value="SRR1L"/>
</dbReference>
<feature type="region of interest" description="Disordered" evidence="2">
    <location>
        <begin position="142"/>
        <end position="202"/>
    </location>
</feature>
<feature type="compositionally biased region" description="Basic residues" evidence="2">
    <location>
        <begin position="80"/>
        <end position="89"/>
    </location>
</feature>
<organism evidence="4 5">
    <name type="scientific">Mortierella hygrophila</name>
    <dbReference type="NCBI Taxonomy" id="979708"/>
    <lineage>
        <taxon>Eukaryota</taxon>
        <taxon>Fungi</taxon>
        <taxon>Fungi incertae sedis</taxon>
        <taxon>Mucoromycota</taxon>
        <taxon>Mortierellomycotina</taxon>
        <taxon>Mortierellomycetes</taxon>
        <taxon>Mortierellales</taxon>
        <taxon>Mortierellaceae</taxon>
        <taxon>Mortierella</taxon>
    </lineage>
</organism>
<evidence type="ECO:0000313" key="4">
    <source>
        <dbReference type="EMBL" id="KAF9548801.1"/>
    </source>
</evidence>
<name>A0A9P6FFB5_9FUNG</name>
<dbReference type="PANTHER" id="PTHR28626">
    <property type="entry name" value="SRR1-LIKE PROTEIN"/>
    <property type="match status" value="1"/>
</dbReference>
<sequence length="389" mass="43609">MDNMDKELHSDMGLTTGTPVVQEKEEEFTFVSRKKNGRRQNGAAVTTTTAPPRPVASPTSRTISEEPKETSLPGWGSSRKPGKIKKNSQRAKMMGSRGVDQEERTLEWGQRLMDDRVMTLKQSKFYTAFQDLVQLTLCPPCKKQQQPSTHKDTQRQSPLTSKDTAPQLEPKNSQDKESVAEQPQEDDPTQSDITTAGTSADEDISRSDVVDMICYGIGSIESSRNAQFQLAMALCLKEILQLSGTVSIFDPVMTSYDCQLMEHLGMEVLKGDGRSRQPVEVKTLYYMPHCPKGLYSLILETNWSRQCLDNLAILGNRFTMYDESPSFRQVAKQAPFILPGMSIARISLLPAIKFEDNTVFNDLGFHCFPTDQKLPDVDLADREVDPELL</sequence>
<dbReference type="GO" id="GO:0005634">
    <property type="term" value="C:nucleus"/>
    <property type="evidence" value="ECO:0007669"/>
    <property type="project" value="TreeGrafter"/>
</dbReference>
<reference evidence="4" key="1">
    <citation type="journal article" date="2020" name="Fungal Divers.">
        <title>Resolving the Mortierellaceae phylogeny through synthesis of multi-gene phylogenetics and phylogenomics.</title>
        <authorList>
            <person name="Vandepol N."/>
            <person name="Liber J."/>
            <person name="Desiro A."/>
            <person name="Na H."/>
            <person name="Kennedy M."/>
            <person name="Barry K."/>
            <person name="Grigoriev I.V."/>
            <person name="Miller A.N."/>
            <person name="O'Donnell K."/>
            <person name="Stajich J.E."/>
            <person name="Bonito G."/>
        </authorList>
    </citation>
    <scope>NUCLEOTIDE SEQUENCE</scope>
    <source>
        <strain evidence="4">NRRL 2591</strain>
    </source>
</reference>
<feature type="compositionally biased region" description="Low complexity" evidence="2">
    <location>
        <begin position="43"/>
        <end position="62"/>
    </location>
</feature>
<dbReference type="PANTHER" id="PTHR28626:SF3">
    <property type="entry name" value="SRR1-LIKE PROTEIN"/>
    <property type="match status" value="1"/>
</dbReference>
<evidence type="ECO:0000313" key="5">
    <source>
        <dbReference type="Proteomes" id="UP000723463"/>
    </source>
</evidence>
<accession>A0A9P6FFB5</accession>
<feature type="region of interest" description="Disordered" evidence="2">
    <location>
        <begin position="1"/>
        <end position="102"/>
    </location>
</feature>
<evidence type="ECO:0000256" key="1">
    <source>
        <dbReference type="ARBA" id="ARBA00009856"/>
    </source>
</evidence>
<evidence type="ECO:0000259" key="3">
    <source>
        <dbReference type="Pfam" id="PF07985"/>
    </source>
</evidence>
<gene>
    <name evidence="4" type="ORF">EC957_005473</name>
</gene>
<dbReference type="InterPro" id="IPR012942">
    <property type="entry name" value="SRR1-like"/>
</dbReference>
<feature type="domain" description="SRR1-like" evidence="3">
    <location>
        <begin position="206"/>
        <end position="367"/>
    </location>
</feature>